<proteinExistence type="predicted"/>
<keyword evidence="4" id="KW-0964">Secreted</keyword>
<sequence>MTEELEVAILEFAMNSTRDHADHVANKIASSEPSSLSSVAATARTPMGRERLEALLRTVKLAEAPLPEVAGILKGAALAKTRLVETSQIDLIWTGPSTNLVPTRRTEPALVQVIDAAEAKLFLTSFVAYSFPTVLEALSNALSRNVEVSMLLESSAAFGGGVSFDVIGKMKTALPNALVYSWDRKSDAHIGGKVHAKVAVADGKQCFISSANLTTHAMELNMEAGVVISGGTIPAKLHQHLNALVTTRVISLVEC</sequence>
<dbReference type="NCBIfam" id="NF038319">
    <property type="entry name" value="DISARM_DrmC_I"/>
    <property type="match status" value="1"/>
</dbReference>
<comment type="caution">
    <text evidence="7">The sequence shown here is derived from an EMBL/GenBank/DDBJ whole genome shotgun (WGS) entry which is preliminary data.</text>
</comment>
<comment type="function">
    <text evidence="1">Could be a virulence factor.</text>
</comment>
<dbReference type="InterPro" id="IPR001736">
    <property type="entry name" value="PLipase_D/transphosphatidylase"/>
</dbReference>
<keyword evidence="8" id="KW-1185">Reference proteome</keyword>
<dbReference type="EMBL" id="JBEHZE010000001">
    <property type="protein sequence ID" value="MEX6634028.1"/>
    <property type="molecule type" value="Genomic_DNA"/>
</dbReference>
<comment type="subcellular location">
    <subcellularLocation>
        <location evidence="2">Secreted</location>
    </subcellularLocation>
</comment>
<dbReference type="PANTHER" id="PTHR21248:SF22">
    <property type="entry name" value="PHOSPHOLIPASE D"/>
    <property type="match status" value="1"/>
</dbReference>
<dbReference type="InterPro" id="IPR025202">
    <property type="entry name" value="PLD-like_dom"/>
</dbReference>
<evidence type="ECO:0000256" key="3">
    <source>
        <dbReference type="ARBA" id="ARBA00018392"/>
    </source>
</evidence>
<dbReference type="PANTHER" id="PTHR21248">
    <property type="entry name" value="CARDIOLIPIN SYNTHASE"/>
    <property type="match status" value="1"/>
</dbReference>
<evidence type="ECO:0000256" key="1">
    <source>
        <dbReference type="ARBA" id="ARBA00003145"/>
    </source>
</evidence>
<evidence type="ECO:0000256" key="5">
    <source>
        <dbReference type="ARBA" id="ARBA00029594"/>
    </source>
</evidence>
<evidence type="ECO:0000313" key="8">
    <source>
        <dbReference type="Proteomes" id="UP001560685"/>
    </source>
</evidence>
<dbReference type="RefSeq" id="WP_369314021.1">
    <property type="nucleotide sequence ID" value="NZ_JBEHZE010000001.1"/>
</dbReference>
<evidence type="ECO:0000256" key="2">
    <source>
        <dbReference type="ARBA" id="ARBA00004613"/>
    </source>
</evidence>
<name>A0ABV3Z6C7_9PROT</name>
<evidence type="ECO:0000313" key="7">
    <source>
        <dbReference type="EMBL" id="MEX6634028.1"/>
    </source>
</evidence>
<dbReference type="InterPro" id="IPR047955">
    <property type="entry name" value="DrmC-like"/>
</dbReference>
<accession>A0ABV3Z6C7</accession>
<evidence type="ECO:0000256" key="4">
    <source>
        <dbReference type="ARBA" id="ARBA00022525"/>
    </source>
</evidence>
<dbReference type="PROSITE" id="PS50035">
    <property type="entry name" value="PLD"/>
    <property type="match status" value="1"/>
</dbReference>
<protein>
    <recommendedName>
        <fullName evidence="3">Phospholipase D</fullName>
    </recommendedName>
    <alternativeName>
        <fullName evidence="5">Choline phosphatase</fullName>
    </alternativeName>
</protein>
<dbReference type="Gene3D" id="3.30.870.10">
    <property type="entry name" value="Endonuclease Chain A"/>
    <property type="match status" value="1"/>
</dbReference>
<gene>
    <name evidence="7" type="primary">drmC</name>
    <name evidence="7" type="ORF">ABFZ84_10750</name>
</gene>
<organism evidence="7 8">
    <name type="scientific">Hyphococcus lacteus</name>
    <dbReference type="NCBI Taxonomy" id="3143536"/>
    <lineage>
        <taxon>Bacteria</taxon>
        <taxon>Pseudomonadati</taxon>
        <taxon>Pseudomonadota</taxon>
        <taxon>Alphaproteobacteria</taxon>
        <taxon>Parvularculales</taxon>
        <taxon>Parvularculaceae</taxon>
        <taxon>Hyphococcus</taxon>
    </lineage>
</organism>
<dbReference type="CDD" id="cd09132">
    <property type="entry name" value="PLDc_unchar4"/>
    <property type="match status" value="1"/>
</dbReference>
<dbReference type="Proteomes" id="UP001560685">
    <property type="component" value="Unassembled WGS sequence"/>
</dbReference>
<dbReference type="SUPFAM" id="SSF56024">
    <property type="entry name" value="Phospholipase D/nuclease"/>
    <property type="match status" value="1"/>
</dbReference>
<evidence type="ECO:0000259" key="6">
    <source>
        <dbReference type="PROSITE" id="PS50035"/>
    </source>
</evidence>
<dbReference type="Pfam" id="PF13091">
    <property type="entry name" value="PLDc_2"/>
    <property type="match status" value="1"/>
</dbReference>
<reference evidence="7 8" key="1">
    <citation type="submission" date="2024-05" db="EMBL/GenBank/DDBJ databases">
        <title>Three bacterial strains, DH-69, EH-24, and ECK-19 isolated from coastal sediments.</title>
        <authorList>
            <person name="Ye Y.-Q."/>
            <person name="Du Z.-J."/>
        </authorList>
    </citation>
    <scope>NUCLEOTIDE SEQUENCE [LARGE SCALE GENOMIC DNA]</scope>
    <source>
        <strain evidence="7 8">ECK-19</strain>
    </source>
</reference>
<feature type="domain" description="PLD phosphodiesterase" evidence="6">
    <location>
        <begin position="190"/>
        <end position="217"/>
    </location>
</feature>